<sequence>MSKPAPTPDPSREQKAARIAANPSAYKVCEGCDSIVGAGAALCPNCHSFRFDIRADRVVKQALFLGAREQSSVTAEDIS</sequence>
<protein>
    <submittedName>
        <fullName evidence="1">Uncharacterized protein</fullName>
    </submittedName>
</protein>
<dbReference type="RefSeq" id="WP_211629847.1">
    <property type="nucleotide sequence ID" value="NZ_CP073100.1"/>
</dbReference>
<evidence type="ECO:0000313" key="2">
    <source>
        <dbReference type="Proteomes" id="UP000676169"/>
    </source>
</evidence>
<dbReference type="KEGG" id="lamb:KBB96_12845"/>
<name>A0A975G6B2_9BACT</name>
<dbReference type="Proteomes" id="UP000676169">
    <property type="component" value="Chromosome"/>
</dbReference>
<keyword evidence="2" id="KW-1185">Reference proteome</keyword>
<accession>A0A975G6B2</accession>
<gene>
    <name evidence="1" type="ORF">KBB96_12845</name>
</gene>
<organism evidence="1 2">
    <name type="scientific">Luteolibacter ambystomatis</name>
    <dbReference type="NCBI Taxonomy" id="2824561"/>
    <lineage>
        <taxon>Bacteria</taxon>
        <taxon>Pseudomonadati</taxon>
        <taxon>Verrucomicrobiota</taxon>
        <taxon>Verrucomicrobiia</taxon>
        <taxon>Verrucomicrobiales</taxon>
        <taxon>Verrucomicrobiaceae</taxon>
        <taxon>Luteolibacter</taxon>
    </lineage>
</organism>
<dbReference type="EMBL" id="CP073100">
    <property type="protein sequence ID" value="QUE49758.1"/>
    <property type="molecule type" value="Genomic_DNA"/>
</dbReference>
<proteinExistence type="predicted"/>
<dbReference type="AlphaFoldDB" id="A0A975G6B2"/>
<reference evidence="1" key="1">
    <citation type="submission" date="2021-04" db="EMBL/GenBank/DDBJ databases">
        <title>Luteolibacter sp. 32A isolated from the skin of an Anderson's salamander (Ambystoma andersonii).</title>
        <authorList>
            <person name="Spergser J."/>
            <person name="Busse H.-J."/>
        </authorList>
    </citation>
    <scope>NUCLEOTIDE SEQUENCE</scope>
    <source>
        <strain evidence="1">32A</strain>
    </source>
</reference>
<evidence type="ECO:0000313" key="1">
    <source>
        <dbReference type="EMBL" id="QUE49758.1"/>
    </source>
</evidence>